<dbReference type="PROSITE" id="PS00837">
    <property type="entry name" value="ALADH_PNT_2"/>
    <property type="match status" value="1"/>
</dbReference>
<evidence type="ECO:0000313" key="7">
    <source>
        <dbReference type="EMBL" id="BDD08981.1"/>
    </source>
</evidence>
<dbReference type="InterPro" id="IPR008141">
    <property type="entry name" value="Ala_DH"/>
</dbReference>
<dbReference type="AlphaFoldDB" id="A0AAU9D7X6"/>
<dbReference type="Pfam" id="PF05222">
    <property type="entry name" value="AlaDh_PNT_N"/>
    <property type="match status" value="1"/>
</dbReference>
<dbReference type="InterPro" id="IPR008143">
    <property type="entry name" value="Ala_DH/PNT_CS2"/>
</dbReference>
<protein>
    <recommendedName>
        <fullName evidence="2">alanine dehydrogenase</fullName>
        <ecNumber evidence="2">1.4.1.1</ecNumber>
    </recommendedName>
</protein>
<name>A0AAU9D7X6_9BACT</name>
<proteinExistence type="inferred from homology"/>
<dbReference type="SMART" id="SM01003">
    <property type="entry name" value="AlaDh_PNT_N"/>
    <property type="match status" value="1"/>
</dbReference>
<dbReference type="SUPFAM" id="SSF51735">
    <property type="entry name" value="NAD(P)-binding Rossmann-fold domains"/>
    <property type="match status" value="1"/>
</dbReference>
<sequence length="408" mass="43830">MNEKPNFGFSELSGGRMLSPKEAALEIGLGEESLCIGVPRERSMQESRLSLTPDAVEILVNNGHEVVVETEAGKAAHFPDNLYSDAGAKIAYSEKEVFKSNLVLKVEPPTMREVEMLEQGATLISALQTTNVSKEYLSALKDRKVTALAYELIQDRVGGTPLVRAMSEIAGCSVVQIAGECLSGAGTGKGVLLGGITGVAPAKVVILGGGTVAEFASRAALGLGAEVKVFDNDIYKLRRLKNILGAPVSTSTLDTRALKATLACADVVIGAIKLEMGRDRYWVTEEMVAGMQPGTVIIDVSIDQGGCFETSRVTSHDNPYFYSHEILHYCVPNIPSRVGRTATRAISNILTPLLLKIGDRGGVDETIFSDKGFMSGVYSYKGCLTNSVLARRFNLQFKDLELLMAARF</sequence>
<dbReference type="GO" id="GO:0000286">
    <property type="term" value="F:alanine dehydrogenase activity"/>
    <property type="evidence" value="ECO:0007669"/>
    <property type="project" value="UniProtKB-EC"/>
</dbReference>
<dbReference type="SUPFAM" id="SSF52283">
    <property type="entry name" value="Formate/glycerate dehydrogenase catalytic domain-like"/>
    <property type="match status" value="1"/>
</dbReference>
<dbReference type="Proteomes" id="UP001348817">
    <property type="component" value="Chromosome"/>
</dbReference>
<evidence type="ECO:0000256" key="3">
    <source>
        <dbReference type="ARBA" id="ARBA00023002"/>
    </source>
</evidence>
<dbReference type="Gene3D" id="3.40.50.720">
    <property type="entry name" value="NAD(P)-binding Rossmann-like Domain"/>
    <property type="match status" value="2"/>
</dbReference>
<feature type="domain" description="Alanine dehydrogenase/pyridine nucleotide transhydrogenase N-terminal" evidence="6">
    <location>
        <begin position="37"/>
        <end position="170"/>
    </location>
</feature>
<dbReference type="KEGG" id="fax:FUAX_14130"/>
<dbReference type="PANTHER" id="PTHR42795">
    <property type="entry name" value="ALANINE DEHYDROGENASE"/>
    <property type="match status" value="1"/>
</dbReference>
<dbReference type="RefSeq" id="WP_338394206.1">
    <property type="nucleotide sequence ID" value="NZ_AP025314.1"/>
</dbReference>
<organism evidence="7 8">
    <name type="scientific">Fulvitalea axinellae</name>
    <dbReference type="NCBI Taxonomy" id="1182444"/>
    <lineage>
        <taxon>Bacteria</taxon>
        <taxon>Pseudomonadati</taxon>
        <taxon>Bacteroidota</taxon>
        <taxon>Cytophagia</taxon>
        <taxon>Cytophagales</taxon>
        <taxon>Persicobacteraceae</taxon>
        <taxon>Fulvitalea</taxon>
    </lineage>
</organism>
<keyword evidence="4" id="KW-0520">NAD</keyword>
<comment type="similarity">
    <text evidence="1">Belongs to the AlaDH/PNT family.</text>
</comment>
<dbReference type="EMBL" id="AP025314">
    <property type="protein sequence ID" value="BDD08981.1"/>
    <property type="molecule type" value="Genomic_DNA"/>
</dbReference>
<dbReference type="InterPro" id="IPR007698">
    <property type="entry name" value="AlaDH/PNT_NAD(H)-bd"/>
</dbReference>
<evidence type="ECO:0000313" key="8">
    <source>
        <dbReference type="Proteomes" id="UP001348817"/>
    </source>
</evidence>
<dbReference type="PANTHER" id="PTHR42795:SF1">
    <property type="entry name" value="ALANINE DEHYDROGENASE"/>
    <property type="match status" value="1"/>
</dbReference>
<dbReference type="SMART" id="SM01002">
    <property type="entry name" value="AlaDh_PNT_C"/>
    <property type="match status" value="1"/>
</dbReference>
<dbReference type="GO" id="GO:0042853">
    <property type="term" value="P:L-alanine catabolic process"/>
    <property type="evidence" value="ECO:0007669"/>
    <property type="project" value="InterPro"/>
</dbReference>
<evidence type="ECO:0000256" key="4">
    <source>
        <dbReference type="ARBA" id="ARBA00023027"/>
    </source>
</evidence>
<gene>
    <name evidence="7" type="primary">ald</name>
    <name evidence="7" type="ORF">FUAX_14130</name>
</gene>
<dbReference type="Pfam" id="PF01262">
    <property type="entry name" value="AlaDh_PNT_C"/>
    <property type="match status" value="1"/>
</dbReference>
<dbReference type="EC" id="1.4.1.1" evidence="2"/>
<reference evidence="7 8" key="1">
    <citation type="submission" date="2021-12" db="EMBL/GenBank/DDBJ databases">
        <title>Genome sequencing of bacteria with rrn-lacking chromosome and rrn-plasmid.</title>
        <authorList>
            <person name="Anda M."/>
            <person name="Iwasaki W."/>
        </authorList>
    </citation>
    <scope>NUCLEOTIDE SEQUENCE [LARGE SCALE GENOMIC DNA]</scope>
    <source>
        <strain evidence="7 8">DSM 100852</strain>
    </source>
</reference>
<evidence type="ECO:0000259" key="6">
    <source>
        <dbReference type="SMART" id="SM01003"/>
    </source>
</evidence>
<dbReference type="GO" id="GO:0005886">
    <property type="term" value="C:plasma membrane"/>
    <property type="evidence" value="ECO:0007669"/>
    <property type="project" value="TreeGrafter"/>
</dbReference>
<keyword evidence="3" id="KW-0560">Oxidoreductase</keyword>
<feature type="domain" description="Alanine dehydrogenase/pyridine nucleotide transhydrogenase NAD(H)-binding" evidence="5">
    <location>
        <begin position="182"/>
        <end position="330"/>
    </location>
</feature>
<dbReference type="InterPro" id="IPR007886">
    <property type="entry name" value="AlaDH/PNT_N"/>
</dbReference>
<evidence type="ECO:0000256" key="1">
    <source>
        <dbReference type="ARBA" id="ARBA00005689"/>
    </source>
</evidence>
<dbReference type="InterPro" id="IPR036291">
    <property type="entry name" value="NAD(P)-bd_dom_sf"/>
</dbReference>
<keyword evidence="8" id="KW-1185">Reference proteome</keyword>
<evidence type="ECO:0000256" key="2">
    <source>
        <dbReference type="ARBA" id="ARBA00012897"/>
    </source>
</evidence>
<accession>A0AAU9D7X6</accession>
<evidence type="ECO:0000259" key="5">
    <source>
        <dbReference type="SMART" id="SM01002"/>
    </source>
</evidence>
<dbReference type="CDD" id="cd05305">
    <property type="entry name" value="L-AlaDH"/>
    <property type="match status" value="1"/>
</dbReference>